<proteinExistence type="predicted"/>
<keyword evidence="2" id="KW-1185">Reference proteome</keyword>
<gene>
    <name evidence="1" type="ORF">PPSIR1_29478</name>
</gene>
<dbReference type="Proteomes" id="UP000005801">
    <property type="component" value="Unassembled WGS sequence"/>
</dbReference>
<evidence type="ECO:0000313" key="2">
    <source>
        <dbReference type="Proteomes" id="UP000005801"/>
    </source>
</evidence>
<organism evidence="1 2">
    <name type="scientific">Plesiocystis pacifica SIR-1</name>
    <dbReference type="NCBI Taxonomy" id="391625"/>
    <lineage>
        <taxon>Bacteria</taxon>
        <taxon>Pseudomonadati</taxon>
        <taxon>Myxococcota</taxon>
        <taxon>Polyangia</taxon>
        <taxon>Nannocystales</taxon>
        <taxon>Nannocystaceae</taxon>
        <taxon>Plesiocystis</taxon>
    </lineage>
</organism>
<sequence>MDSASSSAKSGLLPPVDAGGGEAVVQAVARASNTEALSVRSIAPR</sequence>
<comment type="caution">
    <text evidence="1">The sequence shown here is derived from an EMBL/GenBank/DDBJ whole genome shotgun (WGS) entry which is preliminary data.</text>
</comment>
<accession>A6G663</accession>
<dbReference type="EMBL" id="ABCS01000028">
    <property type="protein sequence ID" value="EDM78665.1"/>
    <property type="molecule type" value="Genomic_DNA"/>
</dbReference>
<dbReference type="AlphaFoldDB" id="A6G663"/>
<protein>
    <submittedName>
        <fullName evidence="1">Uncharacterized protein</fullName>
    </submittedName>
</protein>
<reference evidence="1 2" key="1">
    <citation type="submission" date="2007-06" db="EMBL/GenBank/DDBJ databases">
        <authorList>
            <person name="Shimkets L."/>
            <person name="Ferriera S."/>
            <person name="Johnson J."/>
            <person name="Kravitz S."/>
            <person name="Beeson K."/>
            <person name="Sutton G."/>
            <person name="Rogers Y.-H."/>
            <person name="Friedman R."/>
            <person name="Frazier M."/>
            <person name="Venter J.C."/>
        </authorList>
    </citation>
    <scope>NUCLEOTIDE SEQUENCE [LARGE SCALE GENOMIC DNA]</scope>
    <source>
        <strain evidence="1 2">SIR-1</strain>
    </source>
</reference>
<evidence type="ECO:0000313" key="1">
    <source>
        <dbReference type="EMBL" id="EDM78665.1"/>
    </source>
</evidence>
<name>A6G663_9BACT</name>
<dbReference type="STRING" id="391625.PPSIR1_29478"/>